<evidence type="ECO:0000313" key="5">
    <source>
        <dbReference type="EMBL" id="KIM33781.1"/>
    </source>
</evidence>
<evidence type="ECO:0000256" key="1">
    <source>
        <dbReference type="ARBA" id="ARBA00008306"/>
    </source>
</evidence>
<feature type="compositionally biased region" description="Basic and acidic residues" evidence="2">
    <location>
        <begin position="108"/>
        <end position="119"/>
    </location>
</feature>
<organism evidence="5 6">
    <name type="scientific">Serendipita vermifera MAFF 305830</name>
    <dbReference type="NCBI Taxonomy" id="933852"/>
    <lineage>
        <taxon>Eukaryota</taxon>
        <taxon>Fungi</taxon>
        <taxon>Dikarya</taxon>
        <taxon>Basidiomycota</taxon>
        <taxon>Agaricomycotina</taxon>
        <taxon>Agaricomycetes</taxon>
        <taxon>Sebacinales</taxon>
        <taxon>Serendipitaceae</taxon>
        <taxon>Serendipita</taxon>
    </lineage>
</organism>
<dbReference type="PANTHER" id="PTHR16255">
    <property type="entry name" value="REQUIRED FOR MEIOTIC NUCLEAR DIVISION PROTEIN 1 HOMOLOG"/>
    <property type="match status" value="1"/>
</dbReference>
<protein>
    <recommendedName>
        <fullName evidence="4">DUF155 domain-containing protein</fullName>
    </recommendedName>
</protein>
<dbReference type="Proteomes" id="UP000054097">
    <property type="component" value="Unassembled WGS sequence"/>
</dbReference>
<proteinExistence type="inferred from homology"/>
<evidence type="ECO:0000313" key="6">
    <source>
        <dbReference type="Proteomes" id="UP000054097"/>
    </source>
</evidence>
<dbReference type="STRING" id="933852.A0A0C3BQQ6"/>
<dbReference type="AlphaFoldDB" id="A0A0C3BQQ6"/>
<feature type="transmembrane region" description="Helical" evidence="3">
    <location>
        <begin position="339"/>
        <end position="360"/>
    </location>
</feature>
<keyword evidence="3" id="KW-0812">Transmembrane</keyword>
<reference evidence="5 6" key="1">
    <citation type="submission" date="2014-04" db="EMBL/GenBank/DDBJ databases">
        <authorList>
            <consortium name="DOE Joint Genome Institute"/>
            <person name="Kuo A."/>
            <person name="Zuccaro A."/>
            <person name="Kohler A."/>
            <person name="Nagy L.G."/>
            <person name="Floudas D."/>
            <person name="Copeland A."/>
            <person name="Barry K.W."/>
            <person name="Cichocki N."/>
            <person name="Veneault-Fourrey C."/>
            <person name="LaButti K."/>
            <person name="Lindquist E.A."/>
            <person name="Lipzen A."/>
            <person name="Lundell T."/>
            <person name="Morin E."/>
            <person name="Murat C."/>
            <person name="Sun H."/>
            <person name="Tunlid A."/>
            <person name="Henrissat B."/>
            <person name="Grigoriev I.V."/>
            <person name="Hibbett D.S."/>
            <person name="Martin F."/>
            <person name="Nordberg H.P."/>
            <person name="Cantor M.N."/>
            <person name="Hua S.X."/>
        </authorList>
    </citation>
    <scope>NUCLEOTIDE SEQUENCE [LARGE SCALE GENOMIC DNA]</scope>
    <source>
        <strain evidence="5 6">MAFF 305830</strain>
    </source>
</reference>
<dbReference type="InterPro" id="IPR051624">
    <property type="entry name" value="RMD1/Sad1-interacting"/>
</dbReference>
<dbReference type="InterPro" id="IPR003734">
    <property type="entry name" value="DUF155"/>
</dbReference>
<dbReference type="EMBL" id="KN824277">
    <property type="protein sequence ID" value="KIM33781.1"/>
    <property type="molecule type" value="Genomic_DNA"/>
</dbReference>
<keyword evidence="6" id="KW-1185">Reference proteome</keyword>
<feature type="region of interest" description="Disordered" evidence="2">
    <location>
        <begin position="78"/>
        <end position="119"/>
    </location>
</feature>
<sequence length="370" mass="42122">EVYQQIAQIPEGTARSDALKLTKKTIKLLPRVTAHCTASAYDFDELPKFLKARKSTYQTDARILDDVIYTPYSYKYAPQRPRRPASATRGSRSRPSSPAMGDLLGLGEETHRSDEEGFRPDIRGKGRIHDFLGDKPEVADVFIFKYGTVVIWGMSEEEEQRFLLSIKRFAEDSLPLPEIQMEDLHFYYANYSRIFNDVITLRRESSYMTKLSLSHALAQSAKISLFEDRIAATITQTKDIPDQIAESGAITMPHEEIMKNIGNVFLLRMNLNHVGSILDAPEIFWKFPDLQPLYDAAREYLELPQRLEVLNSRVDVLQDLLRLLKESVTSRHSERLEQIVIALIAVEIILGLMTIAVDLFSPAYEAPLPS</sequence>
<keyword evidence="3" id="KW-1133">Transmembrane helix</keyword>
<name>A0A0C3BQQ6_SERVB</name>
<evidence type="ECO:0000259" key="4">
    <source>
        <dbReference type="Pfam" id="PF02582"/>
    </source>
</evidence>
<comment type="similarity">
    <text evidence="1">Belongs to the RMD1/sif2 family.</text>
</comment>
<dbReference type="Pfam" id="PF02582">
    <property type="entry name" value="DUF155"/>
    <property type="match status" value="1"/>
</dbReference>
<dbReference type="PANTHER" id="PTHR16255:SF15">
    <property type="entry name" value="SPORULATION PROTEIN RMD1"/>
    <property type="match status" value="1"/>
</dbReference>
<reference evidence="6" key="2">
    <citation type="submission" date="2015-01" db="EMBL/GenBank/DDBJ databases">
        <title>Evolutionary Origins and Diversification of the Mycorrhizal Mutualists.</title>
        <authorList>
            <consortium name="DOE Joint Genome Institute"/>
            <consortium name="Mycorrhizal Genomics Consortium"/>
            <person name="Kohler A."/>
            <person name="Kuo A."/>
            <person name="Nagy L.G."/>
            <person name="Floudas D."/>
            <person name="Copeland A."/>
            <person name="Barry K.W."/>
            <person name="Cichocki N."/>
            <person name="Veneault-Fourrey C."/>
            <person name="LaButti K."/>
            <person name="Lindquist E.A."/>
            <person name="Lipzen A."/>
            <person name="Lundell T."/>
            <person name="Morin E."/>
            <person name="Murat C."/>
            <person name="Riley R."/>
            <person name="Ohm R."/>
            <person name="Sun H."/>
            <person name="Tunlid A."/>
            <person name="Henrissat B."/>
            <person name="Grigoriev I.V."/>
            <person name="Hibbett D.S."/>
            <person name="Martin F."/>
        </authorList>
    </citation>
    <scope>NUCLEOTIDE SEQUENCE [LARGE SCALE GENOMIC DNA]</scope>
    <source>
        <strain evidence="6">MAFF 305830</strain>
    </source>
</reference>
<dbReference type="HOGENOM" id="CLU_011220_1_1_1"/>
<keyword evidence="3" id="KW-0472">Membrane</keyword>
<feature type="non-terminal residue" evidence="5">
    <location>
        <position position="1"/>
    </location>
</feature>
<evidence type="ECO:0000256" key="2">
    <source>
        <dbReference type="SAM" id="MobiDB-lite"/>
    </source>
</evidence>
<dbReference type="OrthoDB" id="18302at2759"/>
<accession>A0A0C3BQQ6</accession>
<feature type="domain" description="DUF155" evidence="4">
    <location>
        <begin position="141"/>
        <end position="311"/>
    </location>
</feature>
<gene>
    <name evidence="5" type="ORF">M408DRAFT_60643</name>
</gene>
<dbReference type="GO" id="GO:0005739">
    <property type="term" value="C:mitochondrion"/>
    <property type="evidence" value="ECO:0007669"/>
    <property type="project" value="UniProtKB-ARBA"/>
</dbReference>
<evidence type="ECO:0000256" key="3">
    <source>
        <dbReference type="SAM" id="Phobius"/>
    </source>
</evidence>